<dbReference type="GO" id="GO:0005694">
    <property type="term" value="C:chromosome"/>
    <property type="evidence" value="ECO:0007669"/>
    <property type="project" value="TreeGrafter"/>
</dbReference>
<dbReference type="AlphaFoldDB" id="A0A6N4RDA5"/>
<reference evidence="3 4" key="1">
    <citation type="journal article" date="2017" name="Nat. Commun.">
        <title>In situ click chemistry generation of cyclooxygenase-2 inhibitors.</title>
        <authorList>
            <person name="Bhardwaj A."/>
            <person name="Kaur J."/>
            <person name="Wuest M."/>
            <person name="Wuest F."/>
        </authorList>
    </citation>
    <scope>NUCLEOTIDE SEQUENCE [LARGE SCALE GENOMIC DNA]</scope>
    <source>
        <strain evidence="3">S2_018_000_R2_106</strain>
    </source>
</reference>
<dbReference type="SUPFAM" id="SSF110849">
    <property type="entry name" value="ParB/Sulfiredoxin"/>
    <property type="match status" value="1"/>
</dbReference>
<comment type="caution">
    <text evidence="3">The sequence shown here is derived from an EMBL/GenBank/DDBJ whole genome shotgun (WGS) entry which is preliminary data.</text>
</comment>
<dbReference type="CDD" id="cd16406">
    <property type="entry name" value="ParB_N_like"/>
    <property type="match status" value="1"/>
</dbReference>
<evidence type="ECO:0000313" key="4">
    <source>
        <dbReference type="Proteomes" id="UP000320948"/>
    </source>
</evidence>
<dbReference type="GO" id="GO:0007059">
    <property type="term" value="P:chromosome segregation"/>
    <property type="evidence" value="ECO:0007669"/>
    <property type="project" value="TreeGrafter"/>
</dbReference>
<dbReference type="FunFam" id="3.90.1530.30:FF:000002">
    <property type="entry name" value="Chromosome partitioning protein ParB"/>
    <property type="match status" value="1"/>
</dbReference>
<feature type="compositionally biased region" description="Basic and acidic residues" evidence="1">
    <location>
        <begin position="325"/>
        <end position="342"/>
    </location>
</feature>
<dbReference type="Gene3D" id="3.90.1530.30">
    <property type="match status" value="1"/>
</dbReference>
<feature type="domain" description="ParB-like N-terminal" evidence="2">
    <location>
        <begin position="5"/>
        <end position="101"/>
    </location>
</feature>
<protein>
    <recommendedName>
        <fullName evidence="2">ParB-like N-terminal domain-containing protein</fullName>
    </recommendedName>
</protein>
<evidence type="ECO:0000313" key="3">
    <source>
        <dbReference type="EMBL" id="TKW61118.1"/>
    </source>
</evidence>
<dbReference type="PANTHER" id="PTHR33375">
    <property type="entry name" value="CHROMOSOME-PARTITIONING PROTEIN PARB-RELATED"/>
    <property type="match status" value="1"/>
</dbReference>
<dbReference type="Pfam" id="PF02195">
    <property type="entry name" value="ParB_N"/>
    <property type="match status" value="1"/>
</dbReference>
<dbReference type="InterPro" id="IPR050336">
    <property type="entry name" value="Chromosome_partition/occlusion"/>
</dbReference>
<dbReference type="InterPro" id="IPR003115">
    <property type="entry name" value="ParB_N"/>
</dbReference>
<gene>
    <name evidence="3" type="ORF">DI628_00375</name>
</gene>
<dbReference type="InterPro" id="IPR036086">
    <property type="entry name" value="ParB/Sulfiredoxin_sf"/>
</dbReference>
<evidence type="ECO:0000259" key="2">
    <source>
        <dbReference type="SMART" id="SM00470"/>
    </source>
</evidence>
<dbReference type="SUPFAM" id="SSF109709">
    <property type="entry name" value="KorB DNA-binding domain-like"/>
    <property type="match status" value="1"/>
</dbReference>
<evidence type="ECO:0000256" key="1">
    <source>
        <dbReference type="SAM" id="MobiDB-lite"/>
    </source>
</evidence>
<dbReference type="PANTHER" id="PTHR33375:SF7">
    <property type="entry name" value="CHROMOSOME 2-PARTITIONING PROTEIN PARB-RELATED"/>
    <property type="match status" value="1"/>
</dbReference>
<name>A0A6N4RDA5_BLAVI</name>
<proteinExistence type="predicted"/>
<accession>A0A6N4RDA5</accession>
<dbReference type="Gene3D" id="1.10.10.2830">
    <property type="match status" value="1"/>
</dbReference>
<feature type="region of interest" description="Disordered" evidence="1">
    <location>
        <begin position="325"/>
        <end position="352"/>
    </location>
</feature>
<dbReference type="EMBL" id="VAFM01000001">
    <property type="protein sequence ID" value="TKW61118.1"/>
    <property type="molecule type" value="Genomic_DNA"/>
</dbReference>
<sequence>MTTIQTIALNKLVPSKANVRRTNSGEGIEELAHSIATHGLRQNLNVKVTEGGKFEVVAGGRRFRALKLLAKQGAMAKNAEVPCNVLAEEDDAGEISLVENTMRVAMHPDDQFEAFRQMVDAGKGVEDVAARFGVTPAVVERRLKLARVSPKLRAMFRAGELSLDHMMAFAVVDDHTQQEETWAGLAEWNRNPRDIRTVLTREAVALSNSLARFVTEETYVAAGGAIQRDLFSEQGEGYMPDRGLVLQLAAHKLEAAVQMVEAEGWKWVKAEMERDYSISYGRIHPSFNEDEAEQDGERVRTFAAEDIARAGAIVRIGHDGELDVSRGLVHPDDMKAERRQSEAEDSEPQEVPTIPASVVKELSTHRTAAIRLTMTENPQVALASIVHTLALPLIDGREYFSCLEVSRRMLRPTEQAAVKEDCSAHAKLADHAAYWGERLPSNPANLFGWCLAQPQDVLLALLAYCSALSVNAIKDKFDKDTAPRLIHADALAESLTLNMADYWQPSVQGFYGKLSKAALLKLAQEAGAKLSLNVGNLKKPEAAQHVREVMAETAWLPDVLRGKAQPQEQGEA</sequence>
<dbReference type="Proteomes" id="UP000320948">
    <property type="component" value="Unassembled WGS sequence"/>
</dbReference>
<dbReference type="SMART" id="SM00470">
    <property type="entry name" value="ParB"/>
    <property type="match status" value="1"/>
</dbReference>
<organism evidence="3 4">
    <name type="scientific">Blastochloris viridis</name>
    <name type="common">Rhodopseudomonas viridis</name>
    <dbReference type="NCBI Taxonomy" id="1079"/>
    <lineage>
        <taxon>Bacteria</taxon>
        <taxon>Pseudomonadati</taxon>
        <taxon>Pseudomonadota</taxon>
        <taxon>Alphaproteobacteria</taxon>
        <taxon>Hyphomicrobiales</taxon>
        <taxon>Blastochloridaceae</taxon>
        <taxon>Blastochloris</taxon>
    </lineage>
</organism>